<protein>
    <recommendedName>
        <fullName evidence="3">DUF2793 domain-containing protein</fullName>
    </recommendedName>
</protein>
<gene>
    <name evidence="1" type="ORF">NS334_16125</name>
</gene>
<evidence type="ECO:0000313" key="2">
    <source>
        <dbReference type="Proteomes" id="UP000074310"/>
    </source>
</evidence>
<dbReference type="AlphaFoldDB" id="A0A147HUT0"/>
<dbReference type="InterPro" id="IPR021251">
    <property type="entry name" value="DUF2793"/>
</dbReference>
<dbReference type="EMBL" id="LDTB01000094">
    <property type="protein sequence ID" value="KTT68653.1"/>
    <property type="molecule type" value="Genomic_DNA"/>
</dbReference>
<proteinExistence type="predicted"/>
<organism evidence="1 2">
    <name type="scientific">Sphingomonas endophytica</name>
    <dbReference type="NCBI Taxonomy" id="869719"/>
    <lineage>
        <taxon>Bacteria</taxon>
        <taxon>Pseudomonadati</taxon>
        <taxon>Pseudomonadota</taxon>
        <taxon>Alphaproteobacteria</taxon>
        <taxon>Sphingomonadales</taxon>
        <taxon>Sphingomonadaceae</taxon>
        <taxon>Sphingomonas</taxon>
    </lineage>
</organism>
<dbReference type="RefSeq" id="WP_058756964.1">
    <property type="nucleotide sequence ID" value="NZ_LDTB01000094.1"/>
</dbReference>
<comment type="caution">
    <text evidence="1">The sequence shown here is derived from an EMBL/GenBank/DDBJ whole genome shotgun (WGS) entry which is preliminary data.</text>
</comment>
<dbReference type="OrthoDB" id="564699at2"/>
<keyword evidence="2" id="KW-1185">Reference proteome</keyword>
<accession>A0A147HUT0</accession>
<reference evidence="1 2" key="1">
    <citation type="journal article" date="2016" name="Front. Microbiol.">
        <title>Genomic Resource of Rice Seed Associated Bacteria.</title>
        <authorList>
            <person name="Midha S."/>
            <person name="Bansal K."/>
            <person name="Sharma S."/>
            <person name="Kumar N."/>
            <person name="Patil P.P."/>
            <person name="Chaudhry V."/>
            <person name="Patil P.B."/>
        </authorList>
    </citation>
    <scope>NUCLEOTIDE SEQUENCE [LARGE SCALE GENOMIC DNA]</scope>
    <source>
        <strain evidence="1 2">NS334</strain>
    </source>
</reference>
<sequence length="167" mass="17466">MTDEDTARLALPLLAAGQAQKETWHNEALALLDIAVQATVEEVGRNAPPAAPAPGACWIVGTAPSGDWADHAGAIAGWTPGGWRFIAPRAGFRAWHGTTGQEAVFDGTTWRRGEVRAARVLVDGQQVIGPRGAAIVMPTGGSTVDSEIRSCVATILNTLRDHGLIAI</sequence>
<evidence type="ECO:0000313" key="1">
    <source>
        <dbReference type="EMBL" id="KTT68653.1"/>
    </source>
</evidence>
<evidence type="ECO:0008006" key="3">
    <source>
        <dbReference type="Google" id="ProtNLM"/>
    </source>
</evidence>
<dbReference type="Proteomes" id="UP000074310">
    <property type="component" value="Unassembled WGS sequence"/>
</dbReference>
<dbReference type="PATRIC" id="fig|869719.3.peg.3686"/>
<dbReference type="Pfam" id="PF10983">
    <property type="entry name" value="DUF2793"/>
    <property type="match status" value="1"/>
</dbReference>
<name>A0A147HUT0_9SPHN</name>